<evidence type="ECO:0000313" key="5">
    <source>
        <dbReference type="EMBL" id="GFS12606.1"/>
    </source>
</evidence>
<feature type="chain" id="PRO_5043450263" description="Galectin" evidence="3">
    <location>
        <begin position="33"/>
        <end position="251"/>
    </location>
</feature>
<name>A0AAV4IVS6_9GAST</name>
<dbReference type="PANTHER" id="PTHR11346:SF176">
    <property type="entry name" value="32 KDA BETA-GALACTOSIDE-BINDING LECTIN LEC-3"/>
    <property type="match status" value="1"/>
</dbReference>
<dbReference type="InterPro" id="IPR001079">
    <property type="entry name" value="Galectin_CRD"/>
</dbReference>
<dbReference type="EMBL" id="BMAT01009726">
    <property type="protein sequence ID" value="GFS12606.1"/>
    <property type="molecule type" value="Genomic_DNA"/>
</dbReference>
<dbReference type="SUPFAM" id="SSF49899">
    <property type="entry name" value="Concanavalin A-like lectins/glucanases"/>
    <property type="match status" value="1"/>
</dbReference>
<evidence type="ECO:0000256" key="2">
    <source>
        <dbReference type="RuleBase" id="RU102079"/>
    </source>
</evidence>
<evidence type="ECO:0000313" key="6">
    <source>
        <dbReference type="Proteomes" id="UP000762676"/>
    </source>
</evidence>
<dbReference type="PANTHER" id="PTHR11346">
    <property type="entry name" value="GALECTIN"/>
    <property type="match status" value="1"/>
</dbReference>
<dbReference type="InterPro" id="IPR044156">
    <property type="entry name" value="Galectin-like"/>
</dbReference>
<protein>
    <recommendedName>
        <fullName evidence="2">Galectin</fullName>
    </recommendedName>
</protein>
<dbReference type="Pfam" id="PF00337">
    <property type="entry name" value="Gal-bind_lectin"/>
    <property type="match status" value="1"/>
</dbReference>
<feature type="signal peptide" evidence="3">
    <location>
        <begin position="1"/>
        <end position="32"/>
    </location>
</feature>
<dbReference type="SMART" id="SM00908">
    <property type="entry name" value="Gal-bind_lectin"/>
    <property type="match status" value="1"/>
</dbReference>
<keyword evidence="1 2" id="KW-0430">Lectin</keyword>
<reference evidence="5 6" key="1">
    <citation type="journal article" date="2021" name="Elife">
        <title>Chloroplast acquisition without the gene transfer in kleptoplastic sea slugs, Plakobranchus ocellatus.</title>
        <authorList>
            <person name="Maeda T."/>
            <person name="Takahashi S."/>
            <person name="Yoshida T."/>
            <person name="Shimamura S."/>
            <person name="Takaki Y."/>
            <person name="Nagai Y."/>
            <person name="Toyoda A."/>
            <person name="Suzuki Y."/>
            <person name="Arimoto A."/>
            <person name="Ishii H."/>
            <person name="Satoh N."/>
            <person name="Nishiyama T."/>
            <person name="Hasebe M."/>
            <person name="Maruyama T."/>
            <person name="Minagawa J."/>
            <person name="Obokata J."/>
            <person name="Shigenobu S."/>
        </authorList>
    </citation>
    <scope>NUCLEOTIDE SEQUENCE [LARGE SCALE GENOMIC DNA]</scope>
</reference>
<accession>A0AAV4IVS6</accession>
<dbReference type="PROSITE" id="PS51257">
    <property type="entry name" value="PROKAR_LIPOPROTEIN"/>
    <property type="match status" value="1"/>
</dbReference>
<proteinExistence type="predicted"/>
<dbReference type="AlphaFoldDB" id="A0AAV4IVS6"/>
<sequence>MRLSLVSRLQCVKHKVHLCVVFVIACFTACHCAGTASCPLVTTTLTHHTGFPTTEMCSTVSGNAATCSILCSKVPDCKIVYVTGCDASGVCTCIYCNKMTNIDFTVGTSQFYLHMKDVPGTTRDVPLPGGLIAGQPLLINVRIASPDTSLTFKSSNSDQAFFTKFKFNIRTVSSNSHLDNRWGQVDNTTPHFNFTSGQDITVFCVVTSVEYKLYVDGVLFKIFPHRVPPTNIKTFQLSASSSRATILSFRR</sequence>
<dbReference type="PROSITE" id="PS51304">
    <property type="entry name" value="GALECTIN"/>
    <property type="match status" value="1"/>
</dbReference>
<dbReference type="Gene3D" id="2.60.120.200">
    <property type="match status" value="1"/>
</dbReference>
<dbReference type="Proteomes" id="UP000762676">
    <property type="component" value="Unassembled WGS sequence"/>
</dbReference>
<evidence type="ECO:0000259" key="4">
    <source>
        <dbReference type="PROSITE" id="PS51304"/>
    </source>
</evidence>
<evidence type="ECO:0000256" key="3">
    <source>
        <dbReference type="SAM" id="SignalP"/>
    </source>
</evidence>
<keyword evidence="6" id="KW-1185">Reference proteome</keyword>
<dbReference type="InterPro" id="IPR013320">
    <property type="entry name" value="ConA-like_dom_sf"/>
</dbReference>
<gene>
    <name evidence="5" type="ORF">ElyMa_004863300</name>
</gene>
<comment type="caution">
    <text evidence="5">The sequence shown here is derived from an EMBL/GenBank/DDBJ whole genome shotgun (WGS) entry which is preliminary data.</text>
</comment>
<dbReference type="SMART" id="SM00276">
    <property type="entry name" value="GLECT"/>
    <property type="match status" value="1"/>
</dbReference>
<feature type="domain" description="Galectin" evidence="4">
    <location>
        <begin position="123"/>
        <end position="251"/>
    </location>
</feature>
<organism evidence="5 6">
    <name type="scientific">Elysia marginata</name>
    <dbReference type="NCBI Taxonomy" id="1093978"/>
    <lineage>
        <taxon>Eukaryota</taxon>
        <taxon>Metazoa</taxon>
        <taxon>Spiralia</taxon>
        <taxon>Lophotrochozoa</taxon>
        <taxon>Mollusca</taxon>
        <taxon>Gastropoda</taxon>
        <taxon>Heterobranchia</taxon>
        <taxon>Euthyneura</taxon>
        <taxon>Panpulmonata</taxon>
        <taxon>Sacoglossa</taxon>
        <taxon>Placobranchoidea</taxon>
        <taxon>Plakobranchidae</taxon>
        <taxon>Elysia</taxon>
    </lineage>
</organism>
<dbReference type="GO" id="GO:0030246">
    <property type="term" value="F:carbohydrate binding"/>
    <property type="evidence" value="ECO:0007669"/>
    <property type="project" value="UniProtKB-UniRule"/>
</dbReference>
<evidence type="ECO:0000256" key="1">
    <source>
        <dbReference type="ARBA" id="ARBA00022734"/>
    </source>
</evidence>
<keyword evidence="3" id="KW-0732">Signal</keyword>